<dbReference type="InterPro" id="IPR007791">
    <property type="entry name" value="DjlA_N"/>
</dbReference>
<evidence type="ECO:0000313" key="3">
    <source>
        <dbReference type="Proteomes" id="UP000269689"/>
    </source>
</evidence>
<dbReference type="InterPro" id="IPR029024">
    <property type="entry name" value="TerB-like"/>
</dbReference>
<evidence type="ECO:0000259" key="1">
    <source>
        <dbReference type="Pfam" id="PF05099"/>
    </source>
</evidence>
<organism evidence="2 3">
    <name type="scientific">Pacificibacter maritimus</name>
    <dbReference type="NCBI Taxonomy" id="762213"/>
    <lineage>
        <taxon>Bacteria</taxon>
        <taxon>Pseudomonadati</taxon>
        <taxon>Pseudomonadota</taxon>
        <taxon>Alphaproteobacteria</taxon>
        <taxon>Rhodobacterales</taxon>
        <taxon>Roseobacteraceae</taxon>
        <taxon>Pacificibacter</taxon>
    </lineage>
</organism>
<dbReference type="Pfam" id="PF05099">
    <property type="entry name" value="TerB"/>
    <property type="match status" value="1"/>
</dbReference>
<keyword evidence="3" id="KW-1185">Reference proteome</keyword>
<dbReference type="AlphaFoldDB" id="A0A3N4UK18"/>
<dbReference type="Gene3D" id="1.10.3680.10">
    <property type="entry name" value="TerB-like"/>
    <property type="match status" value="1"/>
</dbReference>
<dbReference type="Proteomes" id="UP000269689">
    <property type="component" value="Unassembled WGS sequence"/>
</dbReference>
<gene>
    <name evidence="2" type="ORF">EDD53_0129</name>
</gene>
<dbReference type="EMBL" id="RKQK01000001">
    <property type="protein sequence ID" value="RPE71016.1"/>
    <property type="molecule type" value="Genomic_DNA"/>
</dbReference>
<sequence length="191" mass="21178">MNVPCCRETYTCPQNTSGTPANTVVTAPNLFLLRAKLYVLFMFGEFLKNLIQPQPDRLSGFDASLALAALLVRIARADGHYDPAEVARITAVLRKRFDLDEQSAVDLRQQAETLEAEAPDTVRFTRAIKDAVPFEDRAGVIEAMWSVVLIDGSRDHAEDTVLRLVSNLLGLTDMESAQARQRASDRLDQAD</sequence>
<dbReference type="SUPFAM" id="SSF158682">
    <property type="entry name" value="TerB-like"/>
    <property type="match status" value="1"/>
</dbReference>
<proteinExistence type="predicted"/>
<reference evidence="2 3" key="1">
    <citation type="submission" date="2018-11" db="EMBL/GenBank/DDBJ databases">
        <title>Genomic Encyclopedia of Type Strains, Phase IV (KMG-IV): sequencing the most valuable type-strain genomes for metagenomic binning, comparative biology and taxonomic classification.</title>
        <authorList>
            <person name="Goeker M."/>
        </authorList>
    </citation>
    <scope>NUCLEOTIDE SEQUENCE [LARGE SCALE GENOMIC DNA]</scope>
    <source>
        <strain evidence="2 3">DSM 104731</strain>
    </source>
</reference>
<name>A0A3N4UK18_9RHOB</name>
<comment type="caution">
    <text evidence="2">The sequence shown here is derived from an EMBL/GenBank/DDBJ whole genome shotgun (WGS) entry which is preliminary data.</text>
</comment>
<accession>A0A3N4UK18</accession>
<protein>
    <submittedName>
        <fullName evidence="2">Putative tellurite resistance protein B-like protein</fullName>
    </submittedName>
</protein>
<dbReference type="CDD" id="cd07313">
    <property type="entry name" value="terB_like_2"/>
    <property type="match status" value="1"/>
</dbReference>
<feature type="domain" description="Co-chaperone DjlA N-terminal" evidence="1">
    <location>
        <begin position="65"/>
        <end position="181"/>
    </location>
</feature>
<evidence type="ECO:0000313" key="2">
    <source>
        <dbReference type="EMBL" id="RPE71016.1"/>
    </source>
</evidence>